<dbReference type="RefSeq" id="WP_184059193.1">
    <property type="nucleotide sequence ID" value="NZ_JACIJK010000009.1"/>
</dbReference>
<accession>A0A7W9BFB9</accession>
<dbReference type="EMBL" id="JACIJK010000009">
    <property type="protein sequence ID" value="MBB5716170.1"/>
    <property type="molecule type" value="Genomic_DNA"/>
</dbReference>
<reference evidence="1 2" key="1">
    <citation type="submission" date="2020-08" db="EMBL/GenBank/DDBJ databases">
        <title>Genomic Encyclopedia of Type Strains, Phase IV (KMG-IV): sequencing the most valuable type-strain genomes for metagenomic binning, comparative biology and taxonomic classification.</title>
        <authorList>
            <person name="Goeker M."/>
        </authorList>
    </citation>
    <scope>NUCLEOTIDE SEQUENCE [LARGE SCALE GENOMIC DNA]</scope>
    <source>
        <strain evidence="1 2">DSM 100044</strain>
    </source>
</reference>
<proteinExistence type="predicted"/>
<comment type="caution">
    <text evidence="1">The sequence shown here is derived from an EMBL/GenBank/DDBJ whole genome shotgun (WGS) entry which is preliminary data.</text>
</comment>
<keyword evidence="2" id="KW-1185">Reference proteome</keyword>
<protein>
    <submittedName>
        <fullName evidence="1">Uncharacterized protein</fullName>
    </submittedName>
</protein>
<name>A0A7W9BFB9_9SPHN</name>
<evidence type="ECO:0000313" key="2">
    <source>
        <dbReference type="Proteomes" id="UP000546200"/>
    </source>
</evidence>
<sequence>MIATPVRGRDAEARLARALHSSAHAAGLAIELADVRARPWASATFVGIQVSLVVSSPRSPTLGRWLSDLPLAELPMRDHLLASLALDRIEDDGTVVLTTITALVIEN</sequence>
<gene>
    <name evidence="1" type="ORF">FHS94_003030</name>
</gene>
<dbReference type="AlphaFoldDB" id="A0A7W9BFB9"/>
<organism evidence="1 2">
    <name type="scientific">Sphingomonas aerophila</name>
    <dbReference type="NCBI Taxonomy" id="1344948"/>
    <lineage>
        <taxon>Bacteria</taxon>
        <taxon>Pseudomonadati</taxon>
        <taxon>Pseudomonadota</taxon>
        <taxon>Alphaproteobacteria</taxon>
        <taxon>Sphingomonadales</taxon>
        <taxon>Sphingomonadaceae</taxon>
        <taxon>Sphingomonas</taxon>
    </lineage>
</organism>
<dbReference type="Proteomes" id="UP000546200">
    <property type="component" value="Unassembled WGS sequence"/>
</dbReference>
<evidence type="ECO:0000313" key="1">
    <source>
        <dbReference type="EMBL" id="MBB5716170.1"/>
    </source>
</evidence>